<reference evidence="6 7" key="1">
    <citation type="journal article" date="2022" name="Nat. Plants">
        <title>Genomes of leafy and leafless Platanthera orchids illuminate the evolution of mycoheterotrophy.</title>
        <authorList>
            <person name="Li M.H."/>
            <person name="Liu K.W."/>
            <person name="Li Z."/>
            <person name="Lu H.C."/>
            <person name="Ye Q.L."/>
            <person name="Zhang D."/>
            <person name="Wang J.Y."/>
            <person name="Li Y.F."/>
            <person name="Zhong Z.M."/>
            <person name="Liu X."/>
            <person name="Yu X."/>
            <person name="Liu D.K."/>
            <person name="Tu X.D."/>
            <person name="Liu B."/>
            <person name="Hao Y."/>
            <person name="Liao X.Y."/>
            <person name="Jiang Y.T."/>
            <person name="Sun W.H."/>
            <person name="Chen J."/>
            <person name="Chen Y.Q."/>
            <person name="Ai Y."/>
            <person name="Zhai J.W."/>
            <person name="Wu S.S."/>
            <person name="Zhou Z."/>
            <person name="Hsiao Y.Y."/>
            <person name="Wu W.L."/>
            <person name="Chen Y.Y."/>
            <person name="Lin Y.F."/>
            <person name="Hsu J.L."/>
            <person name="Li C.Y."/>
            <person name="Wang Z.W."/>
            <person name="Zhao X."/>
            <person name="Zhong W.Y."/>
            <person name="Ma X.K."/>
            <person name="Ma L."/>
            <person name="Huang J."/>
            <person name="Chen G.Z."/>
            <person name="Huang M.Z."/>
            <person name="Huang L."/>
            <person name="Peng D.H."/>
            <person name="Luo Y.B."/>
            <person name="Zou S.Q."/>
            <person name="Chen S.P."/>
            <person name="Lan S."/>
            <person name="Tsai W.C."/>
            <person name="Van de Peer Y."/>
            <person name="Liu Z.J."/>
        </authorList>
    </citation>
    <scope>NUCLEOTIDE SEQUENCE [LARGE SCALE GENOMIC DNA]</scope>
    <source>
        <strain evidence="6">Lor288</strain>
    </source>
</reference>
<dbReference type="InterPro" id="IPR002213">
    <property type="entry name" value="UDP_glucos_trans"/>
</dbReference>
<dbReference type="InterPro" id="IPR035595">
    <property type="entry name" value="UDP_glycos_trans_CS"/>
</dbReference>
<evidence type="ECO:0000256" key="3">
    <source>
        <dbReference type="RuleBase" id="RU003718"/>
    </source>
</evidence>
<proteinExistence type="inferred from homology"/>
<dbReference type="Pfam" id="PF26168">
    <property type="entry name" value="Glyco_transf_N"/>
    <property type="match status" value="1"/>
</dbReference>
<accession>A0ABR2N5W1</accession>
<dbReference type="Proteomes" id="UP001412067">
    <property type="component" value="Unassembled WGS sequence"/>
</dbReference>
<comment type="caution">
    <text evidence="6">The sequence shown here is derived from an EMBL/GenBank/DDBJ whole genome shotgun (WGS) entry which is preliminary data.</text>
</comment>
<dbReference type="Gene3D" id="3.40.50.2000">
    <property type="entry name" value="Glycogen Phosphorylase B"/>
    <property type="match status" value="2"/>
</dbReference>
<dbReference type="SUPFAM" id="SSF53756">
    <property type="entry name" value="UDP-Glycosyltransferase/glycogen phosphorylase"/>
    <property type="match status" value="1"/>
</dbReference>
<keyword evidence="2 3" id="KW-0808">Transferase</keyword>
<evidence type="ECO:0000259" key="5">
    <source>
        <dbReference type="Pfam" id="PF26168"/>
    </source>
</evidence>
<gene>
    <name evidence="6" type="primary">UGT85A3</name>
    <name evidence="6" type="ORF">KSP40_PGU021338</name>
</gene>
<dbReference type="EC" id="2.4.1.-" evidence="4"/>
<name>A0ABR2N5W1_9ASPA</name>
<dbReference type="PANTHER" id="PTHR11926">
    <property type="entry name" value="GLUCOSYL/GLUCURONOSYL TRANSFERASES"/>
    <property type="match status" value="1"/>
</dbReference>
<comment type="similarity">
    <text evidence="1 3">Belongs to the UDP-glycosyltransferase family.</text>
</comment>
<evidence type="ECO:0000313" key="7">
    <source>
        <dbReference type="Proteomes" id="UP001412067"/>
    </source>
</evidence>
<protein>
    <recommendedName>
        <fullName evidence="4">Glycosyltransferase</fullName>
        <ecNumber evidence="4">2.4.1.-</ecNumber>
    </recommendedName>
</protein>
<dbReference type="PANTHER" id="PTHR11926:SF774">
    <property type="entry name" value="UDP-GLYCOSYLTRANSFERASE 85A1-RELATED"/>
    <property type="match status" value="1"/>
</dbReference>
<dbReference type="PROSITE" id="PS00375">
    <property type="entry name" value="UDPGT"/>
    <property type="match status" value="1"/>
</dbReference>
<keyword evidence="7" id="KW-1185">Reference proteome</keyword>
<evidence type="ECO:0000313" key="6">
    <source>
        <dbReference type="EMBL" id="KAK8971515.1"/>
    </source>
</evidence>
<dbReference type="CDD" id="cd03784">
    <property type="entry name" value="GT1_Gtf-like"/>
    <property type="match status" value="1"/>
</dbReference>
<feature type="domain" description="Glycosyltransferase N-terminal" evidence="5">
    <location>
        <begin position="14"/>
        <end position="132"/>
    </location>
</feature>
<dbReference type="InterPro" id="IPR058980">
    <property type="entry name" value="Glyco_transf_N"/>
</dbReference>
<dbReference type="EMBL" id="JBBWWR010000001">
    <property type="protein sequence ID" value="KAK8971515.1"/>
    <property type="molecule type" value="Genomic_DNA"/>
</dbReference>
<evidence type="ECO:0000256" key="4">
    <source>
        <dbReference type="RuleBase" id="RU362057"/>
    </source>
</evidence>
<organism evidence="6 7">
    <name type="scientific">Platanthera guangdongensis</name>
    <dbReference type="NCBI Taxonomy" id="2320717"/>
    <lineage>
        <taxon>Eukaryota</taxon>
        <taxon>Viridiplantae</taxon>
        <taxon>Streptophyta</taxon>
        <taxon>Embryophyta</taxon>
        <taxon>Tracheophyta</taxon>
        <taxon>Spermatophyta</taxon>
        <taxon>Magnoliopsida</taxon>
        <taxon>Liliopsida</taxon>
        <taxon>Asparagales</taxon>
        <taxon>Orchidaceae</taxon>
        <taxon>Orchidoideae</taxon>
        <taxon>Orchideae</taxon>
        <taxon>Orchidinae</taxon>
        <taxon>Platanthera</taxon>
    </lineage>
</organism>
<evidence type="ECO:0000256" key="1">
    <source>
        <dbReference type="ARBA" id="ARBA00009995"/>
    </source>
</evidence>
<keyword evidence="3" id="KW-0328">Glycosyltransferase</keyword>
<sequence length="481" mass="52818">MGSIAAGDQKPHAVCIPYPAQGHINPMLKLAKILHAKGFHITFVLTEYNYSRLLRSHGPNAVDGLPDFRFEAIPDSLPPSEDDATQDIPALSESVTKNFLAPFRRLLARLNDHYPPVSCIVSDGVTTFTLDAAGDLGIPKIIFWTASACGYLAYLHYPHLVDRGLVPLRDMADMSNGYLDTKVDWIPGLVDGMSLKDFPSFIRTADAGDIMFNFLMRETSRAVMADAIVINTFDDLEAPALAALRNILPPIFTVGPISVLARRAVPGDSPLAAITTSLWKADSTCLDWLDGKDPQSVVYVNFGSITVMTGGQLVEFAWGLANSGYHFVWIVRPDLVKGESAALPPEFLEETRARGLLTTWCKQEELLSHPAVGAFLTHSGWNSIVESFCGGVPMICWPFFAEQQTNCKYSCTDWGVGMEIDNNVKRDEVEKLIREMMAGDKGRAMRAAAAEWKNRGAKASGPHGRSAVNLDRMVKEVLCRE</sequence>
<evidence type="ECO:0000256" key="2">
    <source>
        <dbReference type="ARBA" id="ARBA00022679"/>
    </source>
</evidence>
<dbReference type="Pfam" id="PF00201">
    <property type="entry name" value="UDPGT"/>
    <property type="match status" value="1"/>
</dbReference>